<dbReference type="SUPFAM" id="SSF111369">
    <property type="entry name" value="HlyD-like secretion proteins"/>
    <property type="match status" value="1"/>
</dbReference>
<evidence type="ECO:0000259" key="10">
    <source>
        <dbReference type="Pfam" id="PF25988"/>
    </source>
</evidence>
<evidence type="ECO:0000256" key="1">
    <source>
        <dbReference type="ARBA" id="ARBA00004377"/>
    </source>
</evidence>
<dbReference type="PANTHER" id="PTHR30386:SF26">
    <property type="entry name" value="TRANSPORT PROTEIN COMB"/>
    <property type="match status" value="1"/>
</dbReference>
<evidence type="ECO:0000256" key="6">
    <source>
        <dbReference type="ARBA" id="ARBA00022692"/>
    </source>
</evidence>
<dbReference type="EMBL" id="JAVDRP010000026">
    <property type="protein sequence ID" value="MDR6412891.1"/>
    <property type="molecule type" value="Genomic_DNA"/>
</dbReference>
<proteinExistence type="inferred from homology"/>
<evidence type="ECO:0000256" key="3">
    <source>
        <dbReference type="ARBA" id="ARBA00022448"/>
    </source>
</evidence>
<evidence type="ECO:0000256" key="7">
    <source>
        <dbReference type="ARBA" id="ARBA00022989"/>
    </source>
</evidence>
<comment type="caution">
    <text evidence="12">The sequence shown here is derived from an EMBL/GenBank/DDBJ whole genome shotgun (WGS) entry which is preliminary data.</text>
</comment>
<organism evidence="12 13">
    <name type="scientific">Paraburkholderia terricola</name>
    <dbReference type="NCBI Taxonomy" id="169427"/>
    <lineage>
        <taxon>Bacteria</taxon>
        <taxon>Pseudomonadati</taxon>
        <taxon>Pseudomonadota</taxon>
        <taxon>Betaproteobacteria</taxon>
        <taxon>Burkholderiales</taxon>
        <taxon>Burkholderiaceae</taxon>
        <taxon>Paraburkholderia</taxon>
    </lineage>
</organism>
<dbReference type="Gene3D" id="1.10.287.470">
    <property type="entry name" value="Helix hairpin bin"/>
    <property type="match status" value="1"/>
</dbReference>
<keyword evidence="6 9" id="KW-0812">Transmembrane</keyword>
<evidence type="ECO:0000256" key="2">
    <source>
        <dbReference type="ARBA" id="ARBA00009477"/>
    </source>
</evidence>
<dbReference type="Gene3D" id="2.40.50.100">
    <property type="match status" value="1"/>
</dbReference>
<dbReference type="Pfam" id="PF25988">
    <property type="entry name" value="HH_CyaD"/>
    <property type="match status" value="1"/>
</dbReference>
<dbReference type="NCBIfam" id="TIGR01843">
    <property type="entry name" value="type_I_hlyD"/>
    <property type="match status" value="1"/>
</dbReference>
<dbReference type="PANTHER" id="PTHR30386">
    <property type="entry name" value="MEMBRANE FUSION SUBUNIT OF EMRAB-TOLC MULTIDRUG EFFLUX PUMP"/>
    <property type="match status" value="1"/>
</dbReference>
<comment type="similarity">
    <text evidence="2 9">Belongs to the membrane fusion protein (MFP) (TC 8.A.1) family.</text>
</comment>
<evidence type="ECO:0000256" key="5">
    <source>
        <dbReference type="ARBA" id="ARBA00022519"/>
    </source>
</evidence>
<evidence type="ECO:0000259" key="11">
    <source>
        <dbReference type="Pfam" id="PF26002"/>
    </source>
</evidence>
<name>A0ABU1M1J2_9BURK</name>
<dbReference type="Gene3D" id="2.40.30.170">
    <property type="match status" value="1"/>
</dbReference>
<feature type="transmembrane region" description="Helical" evidence="9">
    <location>
        <begin position="52"/>
        <end position="73"/>
    </location>
</feature>
<dbReference type="InterPro" id="IPR050739">
    <property type="entry name" value="MFP"/>
</dbReference>
<evidence type="ECO:0000256" key="9">
    <source>
        <dbReference type="RuleBase" id="RU365093"/>
    </source>
</evidence>
<keyword evidence="5 9" id="KW-0997">Cell inner membrane</keyword>
<dbReference type="Pfam" id="PF26002">
    <property type="entry name" value="Beta-barrel_AprE"/>
    <property type="match status" value="1"/>
</dbReference>
<protein>
    <recommendedName>
        <fullName evidence="9">Membrane fusion protein (MFP) family protein</fullName>
    </recommendedName>
</protein>
<accession>A0ABU1M1J2</accession>
<keyword evidence="7 9" id="KW-1133">Transmembrane helix</keyword>
<evidence type="ECO:0000313" key="13">
    <source>
        <dbReference type="Proteomes" id="UP001264340"/>
    </source>
</evidence>
<keyword evidence="3 9" id="KW-0813">Transport</keyword>
<feature type="domain" description="CyaD-like alpha-helical hairpin" evidence="10">
    <location>
        <begin position="121"/>
        <end position="316"/>
    </location>
</feature>
<evidence type="ECO:0000256" key="4">
    <source>
        <dbReference type="ARBA" id="ARBA00022475"/>
    </source>
</evidence>
<comment type="subcellular location">
    <subcellularLocation>
        <location evidence="1 9">Cell inner membrane</location>
        <topology evidence="1 9">Single-pass membrane protein</topology>
    </subcellularLocation>
</comment>
<evidence type="ECO:0000256" key="8">
    <source>
        <dbReference type="ARBA" id="ARBA00023136"/>
    </source>
</evidence>
<sequence>MRDLLNRYLSIFRAAWQIRRELDAPAREAQALAFLPAHLELVETPIHPNQHWAMRILVALTIVILLIVVIGKLDIVVSAKGKLVPGVRVKVIQPAITGVVREIAIQDGQRVNAGQLLMKLDTTQAAADADRARTSKIDAALAVARAHALLTAQRDNRTPRVEPVEGATTARLEEAQHLADGSWRAYEDKFNSARAELLKRQAELDTTKEEIAKLVSTAPIARQQADEYKGLIADKYVAKSDYLDKERAALEQEHELAAQQSHARELGAAITEQRADVESVASQFRHDQLDELEKQTQQLTQSRDEQTKADTRQQLLSLTAPVSGTVQQLATHTLGGVVTTAQSLMEIVPDDALEVEATLENKDVGFVDVGQQAEVKIEAFPYTRYGFLAGTVVSLSNDAVQDRKLGLAFTARIRLSANRMWIDKRWISLTPGMSVTAEIRTGKQTVAQYFLGPLVQGAQESMRER</sequence>
<keyword evidence="13" id="KW-1185">Reference proteome</keyword>
<dbReference type="InterPro" id="IPR010129">
    <property type="entry name" value="T1SS_HlyD"/>
</dbReference>
<evidence type="ECO:0000313" key="12">
    <source>
        <dbReference type="EMBL" id="MDR6412891.1"/>
    </source>
</evidence>
<reference evidence="12 13" key="1">
    <citation type="submission" date="2023-07" db="EMBL/GenBank/DDBJ databases">
        <title>Sorghum-associated microbial communities from plants grown in Nebraska, USA.</title>
        <authorList>
            <person name="Schachtman D."/>
        </authorList>
    </citation>
    <scope>NUCLEOTIDE SEQUENCE [LARGE SCALE GENOMIC DNA]</scope>
    <source>
        <strain evidence="12 13">DS1316</strain>
    </source>
</reference>
<keyword evidence="4 9" id="KW-1003">Cell membrane</keyword>
<dbReference type="InterPro" id="IPR059040">
    <property type="entry name" value="HH_CyaD-like"/>
</dbReference>
<feature type="domain" description="AprE-like beta-barrel" evidence="11">
    <location>
        <begin position="353"/>
        <end position="442"/>
    </location>
</feature>
<dbReference type="Proteomes" id="UP001264340">
    <property type="component" value="Unassembled WGS sequence"/>
</dbReference>
<dbReference type="PRINTS" id="PR01490">
    <property type="entry name" value="RTXTOXIND"/>
</dbReference>
<gene>
    <name evidence="12" type="ORF">J2804_006327</name>
</gene>
<keyword evidence="8 9" id="KW-0472">Membrane</keyword>
<dbReference type="InterPro" id="IPR058982">
    <property type="entry name" value="Beta-barrel_AprE"/>
</dbReference>